<feature type="transmembrane region" description="Helical" evidence="2">
    <location>
        <begin position="34"/>
        <end position="51"/>
    </location>
</feature>
<protein>
    <submittedName>
        <fullName evidence="4">Signal transducer regulating beta-lactamase production, contains metallopeptidase domain</fullName>
    </submittedName>
</protein>
<evidence type="ECO:0000313" key="5">
    <source>
        <dbReference type="Proteomes" id="UP000183038"/>
    </source>
</evidence>
<reference evidence="4 5" key="1">
    <citation type="submission" date="2016-10" db="EMBL/GenBank/DDBJ databases">
        <authorList>
            <person name="de Groot N.N."/>
        </authorList>
    </citation>
    <scope>NUCLEOTIDE SEQUENCE [LARGE SCALE GENOMIC DNA]</scope>
    <source>
        <strain evidence="4 5">MAR_2009_71</strain>
    </source>
</reference>
<keyword evidence="2" id="KW-1133">Transmembrane helix</keyword>
<proteinExistence type="predicted"/>
<feature type="transmembrane region" description="Helical" evidence="2">
    <location>
        <begin position="271"/>
        <end position="289"/>
    </location>
</feature>
<dbReference type="InterPro" id="IPR008969">
    <property type="entry name" value="CarboxyPept-like_regulatory"/>
</dbReference>
<accession>A0A1H4MMN2</accession>
<dbReference type="AlphaFoldDB" id="A0A1H4MMN2"/>
<feature type="region of interest" description="Disordered" evidence="1">
    <location>
        <begin position="640"/>
        <end position="667"/>
    </location>
</feature>
<keyword evidence="2" id="KW-0812">Transmembrane</keyword>
<dbReference type="Proteomes" id="UP000183038">
    <property type="component" value="Unassembled WGS sequence"/>
</dbReference>
<dbReference type="CDD" id="cd07341">
    <property type="entry name" value="M56_BlaR1_MecR1_like"/>
    <property type="match status" value="1"/>
</dbReference>
<evidence type="ECO:0000256" key="1">
    <source>
        <dbReference type="SAM" id="MobiDB-lite"/>
    </source>
</evidence>
<gene>
    <name evidence="4" type="ORF">SAMN05192540_1677</name>
</gene>
<dbReference type="PANTHER" id="PTHR34978:SF3">
    <property type="entry name" value="SLR0241 PROTEIN"/>
    <property type="match status" value="1"/>
</dbReference>
<feature type="domain" description="Peptidase M56" evidence="3">
    <location>
        <begin position="163"/>
        <end position="261"/>
    </location>
</feature>
<evidence type="ECO:0000313" key="4">
    <source>
        <dbReference type="EMBL" id="SEB83775.1"/>
    </source>
</evidence>
<dbReference type="OrthoDB" id="1522859at2"/>
<feature type="compositionally biased region" description="Pro residues" evidence="1">
    <location>
        <begin position="647"/>
        <end position="659"/>
    </location>
</feature>
<keyword evidence="2" id="KW-0472">Membrane</keyword>
<dbReference type="PANTHER" id="PTHR34978">
    <property type="entry name" value="POSSIBLE SENSOR-TRANSDUCER PROTEIN BLAR"/>
    <property type="match status" value="1"/>
</dbReference>
<dbReference type="InterPro" id="IPR052173">
    <property type="entry name" value="Beta-lactam_resp_regulator"/>
</dbReference>
<evidence type="ECO:0000259" key="3">
    <source>
        <dbReference type="Pfam" id="PF05569"/>
    </source>
</evidence>
<dbReference type="Pfam" id="PF05569">
    <property type="entry name" value="Peptidase_M56"/>
    <property type="match status" value="1"/>
</dbReference>
<dbReference type="InterPro" id="IPR008756">
    <property type="entry name" value="Peptidase_M56"/>
</dbReference>
<dbReference type="SUPFAM" id="SSF49464">
    <property type="entry name" value="Carboxypeptidase regulatory domain-like"/>
    <property type="match status" value="1"/>
</dbReference>
<evidence type="ECO:0000256" key="2">
    <source>
        <dbReference type="SAM" id="Phobius"/>
    </source>
</evidence>
<organism evidence="4 5">
    <name type="scientific">Maribacter dokdonensis</name>
    <dbReference type="NCBI Taxonomy" id="320912"/>
    <lineage>
        <taxon>Bacteria</taxon>
        <taxon>Pseudomonadati</taxon>
        <taxon>Bacteroidota</taxon>
        <taxon>Flavobacteriia</taxon>
        <taxon>Flavobacteriales</taxon>
        <taxon>Flavobacteriaceae</taxon>
        <taxon>Maribacter</taxon>
    </lineage>
</organism>
<name>A0A1H4MMN2_9FLAO</name>
<feature type="transmembrane region" description="Helical" evidence="2">
    <location>
        <begin position="91"/>
        <end position="110"/>
    </location>
</feature>
<dbReference type="EMBL" id="FNTB01000001">
    <property type="protein sequence ID" value="SEB83775.1"/>
    <property type="molecule type" value="Genomic_DNA"/>
</dbReference>
<sequence length="779" mass="89063">MEIYLLKSTACMSIFLVFYKLLLEKESMHHFKRFFLLTALIISLIIPQIVFTEYIEAEPTPAVTQVLTINEQPEITPIVHEMEESPMNWPLILYTLYGLGIAIFGFRFLYNIAKLWIRVRRNTQIKFNSLVKVLLKEELPPHTFLRYIFLNKQKFESKSIPAAVLLHEETHAKEWHSLDVLFIELLQVLFWFNPLIYVFKRSIKLNHEFLADSAVIKGQENQLQYQNTLLSYLSNDNFHTHQSVGIANAINYSSIKKRFIIMKKQTSKRGILIRSVLVFPLMVLLLVSFSSRSTEYINGNSTTNFSIDKTEKKIQKRTVKLAGLVIDSETLEPIINAEIKNYNGTVLTTTDNKGYYSLEFVNAQQGEIDFNLIVKKEGYKPLVQKEHWGNLSGEIKTSMYFGLQKNNGSTPEFSKLFTKNINLDYASIAQNISVIENEKFFTSKLEDVKKGNTNCIVEINKTPYLVSATSWIKLNSFNDVIAINDETNLPASKLNTYINRNNIKAMSPLESYDTAQYAIYTISGDINANLDKRAFGLYNRLAKKYNAIPINKRTIPLNDLKVLESIYRNMSDAEKKLADPFPECLPKQSQDGASKEQLVYYNELAKKYNRMIADGGNIRILKSHVDELKHIYALMSKEQKEHAEPFPDFPEPPPAPKAPNAPNSSDYADNQIKEIIENQDPYDHLNLNVKSTNGIPSNTQTFYSKPSSPVAPTPPTPPSPLDYAIDMAKKGAIFYFEGEKITSDKAIDLLKKNKELNMESRKKLGKTEVRITTAPVTIR</sequence>
<dbReference type="Gene3D" id="2.60.40.1120">
    <property type="entry name" value="Carboxypeptidase-like, regulatory domain"/>
    <property type="match status" value="1"/>
</dbReference>